<gene>
    <name evidence="4" type="ORF">SAMN05421869_11058</name>
</gene>
<dbReference type="EMBL" id="FNDJ01000010">
    <property type="protein sequence ID" value="SDJ36051.1"/>
    <property type="molecule type" value="Genomic_DNA"/>
</dbReference>
<evidence type="ECO:0000256" key="2">
    <source>
        <dbReference type="SAM" id="SignalP"/>
    </source>
</evidence>
<dbReference type="AlphaFoldDB" id="A0A1G8T3U1"/>
<feature type="domain" description="Alpha/beta hydrolase" evidence="3">
    <location>
        <begin position="82"/>
        <end position="475"/>
    </location>
</feature>
<sequence length="486" mass="51938">MVSLVRMARVAVAGMVATGLAAGPAHADPRQTTRSAPLPVSAPNSSVPDAKGPDAEGPGTQPVATPTVEGPVPGALPGSPSAPDVRDTYPWLATNIDLAARGYVEQEFYLSGQADAYDTSGRLLAADVPYKTRIIVRRPAHQARFNGTVLAEWQNVTAGYDLDALWSADQIMRAGYAWVGISAQRVGVNQLRGWSPARYGDLDVTGGGRFAADELSYDIYSQAAKALRARGGHAPLHRLKVDTVLAIGASQSAGRMTVYYDAVLPQIESVFDGFANIVGGAPTRAGTEPVFQVLSETDVRSPARPADTDRFRRWEVAGAAHSGWAGQEYRRPLLTRDLGAAPTYNCDQPPYSRVPLTHVLAAAYDHLTRWAERGTPPPAAPPLEFNPDGTKARDELGLARGGIRVSQVAAPTALNTGDNSGEGFCRLFGTHLPFDQTRLRTLYRTESRYVAAVAKADATNLRKGYLLPGDAAQNLKDALTVDFSPR</sequence>
<name>A0A1G8T3U1_9ACTN</name>
<dbReference type="Proteomes" id="UP000199202">
    <property type="component" value="Unassembled WGS sequence"/>
</dbReference>
<proteinExistence type="predicted"/>
<evidence type="ECO:0000313" key="5">
    <source>
        <dbReference type="Proteomes" id="UP000199202"/>
    </source>
</evidence>
<dbReference type="InterPro" id="IPR045394">
    <property type="entry name" value="Abhydrolase_dom"/>
</dbReference>
<organism evidence="4 5">
    <name type="scientific">Nonomuraea jiangxiensis</name>
    <dbReference type="NCBI Taxonomy" id="633440"/>
    <lineage>
        <taxon>Bacteria</taxon>
        <taxon>Bacillati</taxon>
        <taxon>Actinomycetota</taxon>
        <taxon>Actinomycetes</taxon>
        <taxon>Streptosporangiales</taxon>
        <taxon>Streptosporangiaceae</taxon>
        <taxon>Nonomuraea</taxon>
    </lineage>
</organism>
<evidence type="ECO:0000313" key="4">
    <source>
        <dbReference type="EMBL" id="SDJ36051.1"/>
    </source>
</evidence>
<dbReference type="STRING" id="633440.SAMN05421869_11058"/>
<keyword evidence="2" id="KW-0732">Signal</keyword>
<feature type="chain" id="PRO_5011529355" description="Alpha/beta hydrolase domain-containing protein" evidence="2">
    <location>
        <begin position="28"/>
        <end position="486"/>
    </location>
</feature>
<accession>A0A1G8T3U1</accession>
<protein>
    <recommendedName>
        <fullName evidence="3">Alpha/beta hydrolase domain-containing protein</fullName>
    </recommendedName>
</protein>
<keyword evidence="5" id="KW-1185">Reference proteome</keyword>
<feature type="region of interest" description="Disordered" evidence="1">
    <location>
        <begin position="22"/>
        <end position="83"/>
    </location>
</feature>
<dbReference type="Pfam" id="PF20091">
    <property type="entry name" value="Abhydrolase_10"/>
    <property type="match status" value="1"/>
</dbReference>
<evidence type="ECO:0000259" key="3">
    <source>
        <dbReference type="Pfam" id="PF20091"/>
    </source>
</evidence>
<dbReference type="ESTHER" id="9actn-a0a1g8t3u1">
    <property type="family name" value="Abhydrolase_10"/>
</dbReference>
<reference evidence="4 5" key="1">
    <citation type="submission" date="2016-10" db="EMBL/GenBank/DDBJ databases">
        <authorList>
            <person name="de Groot N.N."/>
        </authorList>
    </citation>
    <scope>NUCLEOTIDE SEQUENCE [LARGE SCALE GENOMIC DNA]</scope>
    <source>
        <strain evidence="4 5">CGMCC 4.6533</strain>
    </source>
</reference>
<evidence type="ECO:0000256" key="1">
    <source>
        <dbReference type="SAM" id="MobiDB-lite"/>
    </source>
</evidence>
<feature type="signal peptide" evidence="2">
    <location>
        <begin position="1"/>
        <end position="27"/>
    </location>
</feature>